<dbReference type="CDD" id="cd07067">
    <property type="entry name" value="HP_PGM_like"/>
    <property type="match status" value="1"/>
</dbReference>
<protein>
    <submittedName>
        <fullName evidence="1">Phosphoglycerate mutase</fullName>
    </submittedName>
</protein>
<organism evidence="1 2">
    <name type="scientific">Cylindrobasidium torrendii FP15055 ss-10</name>
    <dbReference type="NCBI Taxonomy" id="1314674"/>
    <lineage>
        <taxon>Eukaryota</taxon>
        <taxon>Fungi</taxon>
        <taxon>Dikarya</taxon>
        <taxon>Basidiomycota</taxon>
        <taxon>Agaricomycotina</taxon>
        <taxon>Agaricomycetes</taxon>
        <taxon>Agaricomycetidae</taxon>
        <taxon>Agaricales</taxon>
        <taxon>Marasmiineae</taxon>
        <taxon>Physalacriaceae</taxon>
        <taxon>Cylindrobasidium</taxon>
    </lineage>
</organism>
<dbReference type="Pfam" id="PF00300">
    <property type="entry name" value="His_Phos_1"/>
    <property type="match status" value="1"/>
</dbReference>
<dbReference type="SUPFAM" id="SSF53254">
    <property type="entry name" value="Phosphoglycerate mutase-like"/>
    <property type="match status" value="1"/>
</dbReference>
<dbReference type="PANTHER" id="PTHR48100:SF1">
    <property type="entry name" value="HISTIDINE PHOSPHATASE FAMILY PROTEIN-RELATED"/>
    <property type="match status" value="1"/>
</dbReference>
<dbReference type="PANTHER" id="PTHR48100">
    <property type="entry name" value="BROAD-SPECIFICITY PHOSPHATASE YOR283W-RELATED"/>
    <property type="match status" value="1"/>
</dbReference>
<name>A0A0D7BJ25_9AGAR</name>
<gene>
    <name evidence="1" type="ORF">CYLTODRAFT_419699</name>
</gene>
<dbReference type="Proteomes" id="UP000054007">
    <property type="component" value="Unassembled WGS sequence"/>
</dbReference>
<dbReference type="GO" id="GO:0005737">
    <property type="term" value="C:cytoplasm"/>
    <property type="evidence" value="ECO:0007669"/>
    <property type="project" value="TreeGrafter"/>
</dbReference>
<sequence>MSYEAVPGFFQQDSVQGGLDGVLPRFGLLEKWTWEGLKEELARLNASSGANYKLFILGRHGQGYHNLAEIKYGTKKWDDYWSKFDGDGELTWGPDPELTPLGENQAKAAHDTWAKEISHIQPGIMLCSPMSRALHTCQLTFEGVLPSESFNVTIVEKCREEYGEHTCDKRKTKSEIATLFPAPTFSFESGFAEEDLLWTPERETVAHAVARAGDVLDRVFAGEWGTSDYVSITAHGGIINAFLRSVGRPDYVLPTGGVLPLVIKSVKP</sequence>
<dbReference type="EMBL" id="KN880467">
    <property type="protein sequence ID" value="KIY70467.1"/>
    <property type="molecule type" value="Genomic_DNA"/>
</dbReference>
<dbReference type="InterPro" id="IPR013078">
    <property type="entry name" value="His_Pase_superF_clade-1"/>
</dbReference>
<proteinExistence type="predicted"/>
<keyword evidence="2" id="KW-1185">Reference proteome</keyword>
<accession>A0A0D7BJ25</accession>
<dbReference type="InterPro" id="IPR029033">
    <property type="entry name" value="His_PPase_superfam"/>
</dbReference>
<dbReference type="OrthoDB" id="496981at2759"/>
<evidence type="ECO:0000313" key="2">
    <source>
        <dbReference type="Proteomes" id="UP000054007"/>
    </source>
</evidence>
<evidence type="ECO:0000313" key="1">
    <source>
        <dbReference type="EMBL" id="KIY70467.1"/>
    </source>
</evidence>
<dbReference type="SMART" id="SM00855">
    <property type="entry name" value="PGAM"/>
    <property type="match status" value="1"/>
</dbReference>
<dbReference type="InterPro" id="IPR050275">
    <property type="entry name" value="PGM_Phosphatase"/>
</dbReference>
<dbReference type="GO" id="GO:0016791">
    <property type="term" value="F:phosphatase activity"/>
    <property type="evidence" value="ECO:0007669"/>
    <property type="project" value="TreeGrafter"/>
</dbReference>
<reference evidence="1 2" key="1">
    <citation type="journal article" date="2015" name="Fungal Genet. Biol.">
        <title>Evolution of novel wood decay mechanisms in Agaricales revealed by the genome sequences of Fistulina hepatica and Cylindrobasidium torrendii.</title>
        <authorList>
            <person name="Floudas D."/>
            <person name="Held B.W."/>
            <person name="Riley R."/>
            <person name="Nagy L.G."/>
            <person name="Koehler G."/>
            <person name="Ransdell A.S."/>
            <person name="Younus H."/>
            <person name="Chow J."/>
            <person name="Chiniquy J."/>
            <person name="Lipzen A."/>
            <person name="Tritt A."/>
            <person name="Sun H."/>
            <person name="Haridas S."/>
            <person name="LaButti K."/>
            <person name="Ohm R.A."/>
            <person name="Kues U."/>
            <person name="Blanchette R.A."/>
            <person name="Grigoriev I.V."/>
            <person name="Minto R.E."/>
            <person name="Hibbett D.S."/>
        </authorList>
    </citation>
    <scope>NUCLEOTIDE SEQUENCE [LARGE SCALE GENOMIC DNA]</scope>
    <source>
        <strain evidence="1 2">FP15055 ss-10</strain>
    </source>
</reference>
<dbReference type="AlphaFoldDB" id="A0A0D7BJ25"/>
<dbReference type="Gene3D" id="3.40.50.1240">
    <property type="entry name" value="Phosphoglycerate mutase-like"/>
    <property type="match status" value="1"/>
</dbReference>